<organism evidence="1 2">
    <name type="scientific">Kibdelosporangium philippinense</name>
    <dbReference type="NCBI Taxonomy" id="211113"/>
    <lineage>
        <taxon>Bacteria</taxon>
        <taxon>Bacillati</taxon>
        <taxon>Actinomycetota</taxon>
        <taxon>Actinomycetes</taxon>
        <taxon>Pseudonocardiales</taxon>
        <taxon>Pseudonocardiaceae</taxon>
        <taxon>Kibdelosporangium</taxon>
    </lineage>
</organism>
<proteinExistence type="predicted"/>
<name>A0ABS8Z7H9_9PSEU</name>
<dbReference type="RefSeq" id="WP_380151665.1">
    <property type="nucleotide sequence ID" value="NZ_JBHMDJ010000200.1"/>
</dbReference>
<comment type="caution">
    <text evidence="1">The sequence shown here is derived from an EMBL/GenBank/DDBJ whole genome shotgun (WGS) entry which is preliminary data.</text>
</comment>
<dbReference type="Proteomes" id="UP001521150">
    <property type="component" value="Unassembled WGS sequence"/>
</dbReference>
<evidence type="ECO:0000313" key="1">
    <source>
        <dbReference type="EMBL" id="MCE7001782.1"/>
    </source>
</evidence>
<protein>
    <submittedName>
        <fullName evidence="1">Uncharacterized protein</fullName>
    </submittedName>
</protein>
<gene>
    <name evidence="1" type="ORF">LWC34_02845</name>
</gene>
<accession>A0ABS8Z7H9</accession>
<evidence type="ECO:0000313" key="2">
    <source>
        <dbReference type="Proteomes" id="UP001521150"/>
    </source>
</evidence>
<dbReference type="EMBL" id="JAJVCN010000001">
    <property type="protein sequence ID" value="MCE7001782.1"/>
    <property type="molecule type" value="Genomic_DNA"/>
</dbReference>
<sequence>MDTPLAKAFLDCLTHLVVGILGEVAKHRDSGPITVGSEAGADISGFVRSSRDAARARFRPCASGLYRQPVT</sequence>
<keyword evidence="2" id="KW-1185">Reference proteome</keyword>
<reference evidence="1 2" key="1">
    <citation type="submission" date="2021-12" db="EMBL/GenBank/DDBJ databases">
        <title>Genome sequence of Kibdelosporangium philippinense ATCC 49844.</title>
        <authorList>
            <person name="Fedorov E.A."/>
            <person name="Omeragic M."/>
            <person name="Shalygina K.F."/>
            <person name="Maclea K.S."/>
        </authorList>
    </citation>
    <scope>NUCLEOTIDE SEQUENCE [LARGE SCALE GENOMIC DNA]</scope>
    <source>
        <strain evidence="1 2">ATCC 49844</strain>
    </source>
</reference>